<proteinExistence type="inferred from homology"/>
<feature type="region of interest" description="Disordered" evidence="2">
    <location>
        <begin position="207"/>
        <end position="246"/>
    </location>
</feature>
<dbReference type="AlphaFoldDB" id="A0AAD3HPX5"/>
<dbReference type="PANTHER" id="PTHR10362">
    <property type="entry name" value="HISTIDINE AMMONIA-LYASE"/>
    <property type="match status" value="1"/>
</dbReference>
<feature type="region of interest" description="Disordered" evidence="2">
    <location>
        <begin position="113"/>
        <end position="135"/>
    </location>
</feature>
<dbReference type="InterPro" id="IPR001106">
    <property type="entry name" value="Aromatic_Lyase"/>
</dbReference>
<comment type="similarity">
    <text evidence="1">Belongs to the PAL/histidase family.</text>
</comment>
<dbReference type="GO" id="GO:0003824">
    <property type="term" value="F:catalytic activity"/>
    <property type="evidence" value="ECO:0007669"/>
    <property type="project" value="InterPro"/>
</dbReference>
<dbReference type="Proteomes" id="UP001054857">
    <property type="component" value="Unassembled WGS sequence"/>
</dbReference>
<feature type="non-terminal residue" evidence="3">
    <location>
        <position position="1"/>
    </location>
</feature>
<evidence type="ECO:0000256" key="1">
    <source>
        <dbReference type="ARBA" id="ARBA00007238"/>
    </source>
</evidence>
<dbReference type="Pfam" id="PF00221">
    <property type="entry name" value="Lyase_aromatic"/>
    <property type="match status" value="1"/>
</dbReference>
<sequence length="479" mass="48273">PMQAIIKFVGSSRQRVLLPIICPLFPLSRTVRPRDCPQAPVSLTGLPVFDRYILDQQITGVKVLGLHTSTAMAAKAFTIGGIGAQPSLDDVVKIAQGGLVVALDAAGAERVKKESPAPKSFQPETFVPSPDAATPPQQLLDVQQTRAVLATRLLTVMNGRSGTRVQVADYLVEMLNKNILPALPAASADPEVLSRLADVCHGAGATVTPLPPSGSEPSSAPADGNSSCHSGSSRHPPAGPFTGPALSEALSQAGLTPPGLSGAERVVLGSGCCASAGVGALAVQGGKQLQSLATAVAALSCEALGVQTKSFEADVVEAQGYKGAVAAADELRGLLEGSKRVDTLKDKGAAPGELAPFTAAPQRLGALSEALSAAYTCVRSEVQSGALPPRGTAPLAAPSPLLPTCMLDLSRALLATARDSAARCRAVVRGVGGSGGCGAGAGGLEEQLSGTVEGGIAAAQAQMAAVGRVMMEDVDAMPG</sequence>
<dbReference type="SUPFAM" id="SSF48557">
    <property type="entry name" value="L-aspartase-like"/>
    <property type="match status" value="1"/>
</dbReference>
<name>A0AAD3HPX5_9CHLO</name>
<gene>
    <name evidence="3" type="ORF">Agub_g10237</name>
</gene>
<dbReference type="Gene3D" id="1.20.200.10">
    <property type="entry name" value="Fumarase/aspartase (Central domain)"/>
    <property type="match status" value="1"/>
</dbReference>
<organism evidence="3 4">
    <name type="scientific">Astrephomene gubernaculifera</name>
    <dbReference type="NCBI Taxonomy" id="47775"/>
    <lineage>
        <taxon>Eukaryota</taxon>
        <taxon>Viridiplantae</taxon>
        <taxon>Chlorophyta</taxon>
        <taxon>core chlorophytes</taxon>
        <taxon>Chlorophyceae</taxon>
        <taxon>CS clade</taxon>
        <taxon>Chlamydomonadales</taxon>
        <taxon>Astrephomenaceae</taxon>
        <taxon>Astrephomene</taxon>
    </lineage>
</organism>
<protein>
    <submittedName>
        <fullName evidence="3">Uncharacterized protein</fullName>
    </submittedName>
</protein>
<feature type="non-terminal residue" evidence="3">
    <location>
        <position position="479"/>
    </location>
</feature>
<dbReference type="Gene3D" id="1.10.275.10">
    <property type="entry name" value="Fumarase/aspartase (N-terminal domain)"/>
    <property type="match status" value="1"/>
</dbReference>
<feature type="compositionally biased region" description="Polar residues" evidence="2">
    <location>
        <begin position="224"/>
        <end position="233"/>
    </location>
</feature>
<dbReference type="EMBL" id="BMAR01000023">
    <property type="protein sequence ID" value="GFR48350.1"/>
    <property type="molecule type" value="Genomic_DNA"/>
</dbReference>
<evidence type="ECO:0000313" key="4">
    <source>
        <dbReference type="Proteomes" id="UP001054857"/>
    </source>
</evidence>
<evidence type="ECO:0000313" key="3">
    <source>
        <dbReference type="EMBL" id="GFR48350.1"/>
    </source>
</evidence>
<reference evidence="3 4" key="1">
    <citation type="journal article" date="2021" name="Sci. Rep.">
        <title>Genome sequencing of the multicellular alga Astrephomene provides insights into convergent evolution of germ-soma differentiation.</title>
        <authorList>
            <person name="Yamashita S."/>
            <person name="Yamamoto K."/>
            <person name="Matsuzaki R."/>
            <person name="Suzuki S."/>
            <person name="Yamaguchi H."/>
            <person name="Hirooka S."/>
            <person name="Minakuchi Y."/>
            <person name="Miyagishima S."/>
            <person name="Kawachi M."/>
            <person name="Toyoda A."/>
            <person name="Nozaki H."/>
        </authorList>
    </citation>
    <scope>NUCLEOTIDE SEQUENCE [LARGE SCALE GENOMIC DNA]</scope>
    <source>
        <strain evidence="3 4">NIES-4017</strain>
    </source>
</reference>
<dbReference type="InterPro" id="IPR024083">
    <property type="entry name" value="Fumarase/histidase_N"/>
</dbReference>
<keyword evidence="4" id="KW-1185">Reference proteome</keyword>
<dbReference type="InterPro" id="IPR008948">
    <property type="entry name" value="L-Aspartase-like"/>
</dbReference>
<accession>A0AAD3HPX5</accession>
<evidence type="ECO:0000256" key="2">
    <source>
        <dbReference type="SAM" id="MobiDB-lite"/>
    </source>
</evidence>
<comment type="caution">
    <text evidence="3">The sequence shown here is derived from an EMBL/GenBank/DDBJ whole genome shotgun (WGS) entry which is preliminary data.</text>
</comment>